<dbReference type="EMBL" id="PNEN01000550">
    <property type="protein sequence ID" value="PPJ54978.1"/>
    <property type="molecule type" value="Genomic_DNA"/>
</dbReference>
<feature type="domain" description="J" evidence="2">
    <location>
        <begin position="312"/>
        <end position="372"/>
    </location>
</feature>
<dbReference type="PROSITE" id="PS50076">
    <property type="entry name" value="DNAJ_2"/>
    <property type="match status" value="1"/>
</dbReference>
<name>A0A2S6C5H0_9PEZI</name>
<dbReference type="PANTHER" id="PTHR24074">
    <property type="entry name" value="CO-CHAPERONE PROTEIN DJLA"/>
    <property type="match status" value="1"/>
</dbReference>
<accession>A0A2S6C5H0</accession>
<dbReference type="AlphaFoldDB" id="A0A2S6C5H0"/>
<evidence type="ECO:0000259" key="2">
    <source>
        <dbReference type="PROSITE" id="PS50076"/>
    </source>
</evidence>
<dbReference type="STRING" id="357750.A0A2S6C5H0"/>
<dbReference type="InterPro" id="IPR050817">
    <property type="entry name" value="DjlA_DnaK_co-chaperone"/>
</dbReference>
<comment type="caution">
    <text evidence="3">The sequence shown here is derived from an EMBL/GenBank/DDBJ whole genome shotgun (WGS) entry which is preliminary data.</text>
</comment>
<dbReference type="Proteomes" id="UP000237631">
    <property type="component" value="Unassembled WGS sequence"/>
</dbReference>
<organism evidence="3 4">
    <name type="scientific">Cercospora berteroae</name>
    <dbReference type="NCBI Taxonomy" id="357750"/>
    <lineage>
        <taxon>Eukaryota</taxon>
        <taxon>Fungi</taxon>
        <taxon>Dikarya</taxon>
        <taxon>Ascomycota</taxon>
        <taxon>Pezizomycotina</taxon>
        <taxon>Dothideomycetes</taxon>
        <taxon>Dothideomycetidae</taxon>
        <taxon>Mycosphaerellales</taxon>
        <taxon>Mycosphaerellaceae</taxon>
        <taxon>Cercospora</taxon>
    </lineage>
</organism>
<evidence type="ECO:0000313" key="3">
    <source>
        <dbReference type="EMBL" id="PPJ54978.1"/>
    </source>
</evidence>
<dbReference type="OrthoDB" id="432970at2759"/>
<feature type="compositionally biased region" description="Polar residues" evidence="1">
    <location>
        <begin position="445"/>
        <end position="456"/>
    </location>
</feature>
<dbReference type="CDD" id="cd06257">
    <property type="entry name" value="DnaJ"/>
    <property type="match status" value="1"/>
</dbReference>
<feature type="region of interest" description="Disordered" evidence="1">
    <location>
        <begin position="429"/>
        <end position="474"/>
    </location>
</feature>
<dbReference type="PRINTS" id="PR00625">
    <property type="entry name" value="JDOMAIN"/>
</dbReference>
<sequence length="589" mass="67026">MAALLRLHDFAIPGRPDKTLRLDGQPLSIVDEKTFNAECDSSALTPAIGVATVLYNWCPEALLALLDTESWFSFTWTLTINQGEDNETKFEIGRIRQQVTMGTLEKEGLWKVMVTYDMTSTGHESMKCPWQPNIEETMVDDKNVEDAAEVHRLGVSFVEDMILHRRWLTGKRMRHEFFVESPHIGMDPWEDGMHAEQLHTARAPVSRETGPFTKQSAPCPWKIVAKPCTIHSMEASQTGETVYKTTRLRSTGSKQQAAILPVQKHCTSADTMASNPVNTPDNMTPNSMNASDASVEQPSLHLIIWQVKRNRSPYAILGLQPEATEREVTIAYRKLALLLHPDKCPDEKLKELHTQLFVKVDEAKDAILNPTAFGFFDGEEEFSIQTTKSPWRNPMFRKKGGERGNDVTGWEPREDGYYHWVPKPNKYRDGEPVVPDSWDDPETAAESQPEQETTFKAQVEDADGAEEQQKPSAIQVRPELWVAPSGKEKKILGRGEIIHAPVPITKGWEIYYGHRYDAHQKWGWKREKLDFTFANAAEDVNRAEWWEEDGPAMFAEEEAELALEHEDILEEYEIPRTVPFNLGDWLPDS</sequence>
<keyword evidence="4" id="KW-1185">Reference proteome</keyword>
<evidence type="ECO:0000256" key="1">
    <source>
        <dbReference type="SAM" id="MobiDB-lite"/>
    </source>
</evidence>
<dbReference type="InterPro" id="IPR001623">
    <property type="entry name" value="DnaJ_domain"/>
</dbReference>
<dbReference type="Pfam" id="PF00226">
    <property type="entry name" value="DnaJ"/>
    <property type="match status" value="1"/>
</dbReference>
<evidence type="ECO:0000313" key="4">
    <source>
        <dbReference type="Proteomes" id="UP000237631"/>
    </source>
</evidence>
<reference evidence="4" key="1">
    <citation type="journal article" date="2017" name="bioRxiv">
        <title>Conservation of a gene cluster reveals novel cercosporin biosynthetic mechanisms and extends production to the genus Colletotrichum.</title>
        <authorList>
            <person name="de Jonge R."/>
            <person name="Ebert M.K."/>
            <person name="Huitt-Roehl C.R."/>
            <person name="Pal P."/>
            <person name="Suttle J.C."/>
            <person name="Spanner R.E."/>
            <person name="Neubauer J.D."/>
            <person name="Jurick W.M.II."/>
            <person name="Stott K.A."/>
            <person name="Secor G.A."/>
            <person name="Thomma B.P.H.J."/>
            <person name="Van de Peer Y."/>
            <person name="Townsend C.A."/>
            <person name="Bolton M.D."/>
        </authorList>
    </citation>
    <scope>NUCLEOTIDE SEQUENCE [LARGE SCALE GENOMIC DNA]</scope>
    <source>
        <strain evidence="4">CBS538.71</strain>
    </source>
</reference>
<protein>
    <recommendedName>
        <fullName evidence="2">J domain-containing protein</fullName>
    </recommendedName>
</protein>
<proteinExistence type="predicted"/>
<dbReference type="InterPro" id="IPR036869">
    <property type="entry name" value="J_dom_sf"/>
</dbReference>
<dbReference type="SUPFAM" id="SSF46565">
    <property type="entry name" value="Chaperone J-domain"/>
    <property type="match status" value="1"/>
</dbReference>
<dbReference type="Gene3D" id="1.10.287.110">
    <property type="entry name" value="DnaJ domain"/>
    <property type="match status" value="1"/>
</dbReference>
<dbReference type="SMART" id="SM00271">
    <property type="entry name" value="DnaJ"/>
    <property type="match status" value="1"/>
</dbReference>
<gene>
    <name evidence="3" type="ORF">CBER1_05640</name>
</gene>